<name>A0A2Z6B0J8_9BACT</name>
<proteinExistence type="predicted"/>
<organism evidence="1 2">
    <name type="scientific">Desulfovibrio ferrophilus</name>
    <dbReference type="NCBI Taxonomy" id="241368"/>
    <lineage>
        <taxon>Bacteria</taxon>
        <taxon>Pseudomonadati</taxon>
        <taxon>Thermodesulfobacteriota</taxon>
        <taxon>Desulfovibrionia</taxon>
        <taxon>Desulfovibrionales</taxon>
        <taxon>Desulfovibrionaceae</taxon>
        <taxon>Desulfovibrio</taxon>
    </lineage>
</organism>
<sequence>MLKSHPLQGLELLIRLDLELGFSEWILSLFELKTDKQPDHELLHMDGIFRLCHNEYRTAQPTDRGPKTGFLC</sequence>
<reference evidence="1 2" key="1">
    <citation type="journal article" date="2018" name="Sci. Adv.">
        <title>Multi-heme cytochromes provide a pathway for survival in energy-limited environments.</title>
        <authorList>
            <person name="Deng X."/>
            <person name="Dohmae N."/>
            <person name="Nealson K.H."/>
            <person name="Hashimoto K."/>
            <person name="Okamoto A."/>
        </authorList>
    </citation>
    <scope>NUCLEOTIDE SEQUENCE [LARGE SCALE GENOMIC DNA]</scope>
    <source>
        <strain evidence="1 2">IS5</strain>
    </source>
</reference>
<evidence type="ECO:0000313" key="2">
    <source>
        <dbReference type="Proteomes" id="UP000269883"/>
    </source>
</evidence>
<evidence type="ECO:0000313" key="1">
    <source>
        <dbReference type="EMBL" id="BBD08993.1"/>
    </source>
</evidence>
<gene>
    <name evidence="1" type="ORF">DFE_2267</name>
</gene>
<keyword evidence="2" id="KW-1185">Reference proteome</keyword>
<accession>A0A2Z6B0J8</accession>
<dbReference type="AlphaFoldDB" id="A0A2Z6B0J8"/>
<protein>
    <submittedName>
        <fullName evidence="1">Uncharacterized protein</fullName>
    </submittedName>
</protein>
<dbReference type="KEGG" id="dfl:DFE_2267"/>
<dbReference type="EMBL" id="AP017378">
    <property type="protein sequence ID" value="BBD08993.1"/>
    <property type="molecule type" value="Genomic_DNA"/>
</dbReference>
<dbReference type="Proteomes" id="UP000269883">
    <property type="component" value="Chromosome"/>
</dbReference>